<accession>A0AAE4YCK2</accession>
<feature type="domain" description="LptD C-terminal" evidence="2">
    <location>
        <begin position="265"/>
        <end position="633"/>
    </location>
</feature>
<dbReference type="GO" id="GO:0043165">
    <property type="term" value="P:Gram-negative-bacterium-type cell outer membrane assembly"/>
    <property type="evidence" value="ECO:0007669"/>
    <property type="project" value="UniProtKB-UniRule"/>
</dbReference>
<protein>
    <recommendedName>
        <fullName evidence="1">LPS-assembly protein LptD</fullName>
    </recommendedName>
</protein>
<keyword evidence="4" id="KW-1185">Reference proteome</keyword>
<comment type="caution">
    <text evidence="1">Lacks conserved residue(s) required for the propagation of feature annotation.</text>
</comment>
<evidence type="ECO:0000256" key="1">
    <source>
        <dbReference type="HAMAP-Rule" id="MF_01411"/>
    </source>
</evidence>
<dbReference type="InterPro" id="IPR007543">
    <property type="entry name" value="LptD_C"/>
</dbReference>
<dbReference type="EMBL" id="JAABNR010000006">
    <property type="protein sequence ID" value="NBZ87475.1"/>
    <property type="molecule type" value="Genomic_DNA"/>
</dbReference>
<reference evidence="3" key="1">
    <citation type="submission" date="2020-01" db="EMBL/GenBank/DDBJ databases">
        <authorList>
            <person name="Chen W.-M."/>
        </authorList>
    </citation>
    <scope>NUCLEOTIDE SEQUENCE</scope>
    <source>
        <strain evidence="3">CYK-10</strain>
    </source>
</reference>
<comment type="subcellular location">
    <subcellularLocation>
        <location evidence="1">Cell outer membrane</location>
    </subcellularLocation>
</comment>
<dbReference type="GO" id="GO:0015920">
    <property type="term" value="P:lipopolysaccharide transport"/>
    <property type="evidence" value="ECO:0007669"/>
    <property type="project" value="InterPro"/>
</dbReference>
<dbReference type="GO" id="GO:0009279">
    <property type="term" value="C:cell outer membrane"/>
    <property type="evidence" value="ECO:0007669"/>
    <property type="project" value="UniProtKB-SubCell"/>
</dbReference>
<evidence type="ECO:0000313" key="3">
    <source>
        <dbReference type="EMBL" id="NBZ87475.1"/>
    </source>
</evidence>
<name>A0AAE4YCK2_9RHOB</name>
<feature type="chain" id="PRO_5041751854" description="LPS-assembly protein LptD" evidence="1">
    <location>
        <begin position="19"/>
        <end position="706"/>
    </location>
</feature>
<comment type="similarity">
    <text evidence="1">Belongs to the LptD family.</text>
</comment>
<comment type="subunit">
    <text evidence="1">Component of the lipopolysaccharide transport and assembly complex.</text>
</comment>
<dbReference type="AlphaFoldDB" id="A0AAE4YCK2"/>
<feature type="signal peptide" evidence="1">
    <location>
        <begin position="1"/>
        <end position="18"/>
    </location>
</feature>
<evidence type="ECO:0000313" key="4">
    <source>
        <dbReference type="Proteomes" id="UP001193501"/>
    </source>
</evidence>
<dbReference type="InterPro" id="IPR050218">
    <property type="entry name" value="LptD"/>
</dbReference>
<keyword evidence="1" id="KW-0732">Signal</keyword>
<sequence precursor="true">MRLLVLLLSLLWALPAAAQDQATLVADRLTLQSSKVMVASGHVEVFYKGQHITASRVVYDAAQDHLVIEGPILITDASGSRITADSAEFTADLTEGLIRTARIVMAEQLQLAAAEMRRDGSVTAMRSVAASSCRVCGDGPPLWEIRARQVVHDAQAQQIWFTGASLRLAGVPVIYLPVLRVPDPTLDRAQGFLFPELSASTALGTGISLPYFIPLGRSRDLTLTPFLTDNGGRTLGWRYRQAYASGTLELAGAFSRDRLLPTDLRGTLRAKAAFDLGGDWHLGFDGTLVSDPAYLQDYGISEEDRLVSTLRLSRVTRDSFTSAELTSLRTLRTTESNATQPSTLTGAEAVRRFTPGALGGTATLYAEISGQRRNATSGADGDGDGIADGRDMGRVSLGAAWARRWVTPGGVTLDAGLQAGADFYSIDQDDLYAGDAARTSARGALRLGYPLIRRDAGGVTLLEPHLQLVTARTRADAAIPNEDSALVEFDEANLYALDRFPGADALETGLRLNLGLSVTRQSDAGPDWGLTLGRVIRLDETRAFSTASGLGGAASDWLVAGQVTLDSRLSLTARALVGEDASLSRFESRFALTGQRAGLSGGYEFVPADATQGRAEDIREVVLDGTARLGDFWTLSASDRYDLSSQTTRASLGLGFRNECLSVDLSVSRRFTSSSIVAPSSDFGLTVELLGLGGASKGRAATTCRR</sequence>
<proteinExistence type="inferred from homology"/>
<dbReference type="PANTHER" id="PTHR30189">
    <property type="entry name" value="LPS-ASSEMBLY PROTEIN"/>
    <property type="match status" value="1"/>
</dbReference>
<keyword evidence="1" id="KW-0472">Membrane</keyword>
<dbReference type="PANTHER" id="PTHR30189:SF1">
    <property type="entry name" value="LPS-ASSEMBLY PROTEIN LPTD"/>
    <property type="match status" value="1"/>
</dbReference>
<organism evidence="3 4">
    <name type="scientific">Stagnihabitans tardus</name>
    <dbReference type="NCBI Taxonomy" id="2699202"/>
    <lineage>
        <taxon>Bacteria</taxon>
        <taxon>Pseudomonadati</taxon>
        <taxon>Pseudomonadota</taxon>
        <taxon>Alphaproteobacteria</taxon>
        <taxon>Rhodobacterales</taxon>
        <taxon>Paracoccaceae</taxon>
        <taxon>Stagnihabitans</taxon>
    </lineage>
</organism>
<keyword evidence="1" id="KW-0998">Cell outer membrane</keyword>
<comment type="caution">
    <text evidence="3">The sequence shown here is derived from an EMBL/GenBank/DDBJ whole genome shotgun (WGS) entry which is preliminary data.</text>
</comment>
<dbReference type="Pfam" id="PF04453">
    <property type="entry name" value="LptD"/>
    <property type="match status" value="1"/>
</dbReference>
<dbReference type="InterPro" id="IPR020889">
    <property type="entry name" value="LipoPS_assembly_LptD"/>
</dbReference>
<dbReference type="RefSeq" id="WP_168774290.1">
    <property type="nucleotide sequence ID" value="NZ_JAABNR010000006.1"/>
</dbReference>
<dbReference type="HAMAP" id="MF_01411">
    <property type="entry name" value="LPS_assembly_LptD"/>
    <property type="match status" value="1"/>
</dbReference>
<dbReference type="Proteomes" id="UP001193501">
    <property type="component" value="Unassembled WGS sequence"/>
</dbReference>
<comment type="function">
    <text evidence="1">Involved in the assembly of lipopolysaccharide (LPS) at the surface of the outer membrane.</text>
</comment>
<evidence type="ECO:0000259" key="2">
    <source>
        <dbReference type="Pfam" id="PF04453"/>
    </source>
</evidence>
<gene>
    <name evidence="1 3" type="primary">lptD</name>
    <name evidence="3" type="ORF">GV832_07775</name>
</gene>
<dbReference type="GO" id="GO:1990351">
    <property type="term" value="C:transporter complex"/>
    <property type="evidence" value="ECO:0007669"/>
    <property type="project" value="TreeGrafter"/>
</dbReference>